<dbReference type="PROSITE" id="PS51375">
    <property type="entry name" value="PPR"/>
    <property type="match status" value="2"/>
</dbReference>
<gene>
    <name evidence="5" type="ORF">TSUD_51640</name>
</gene>
<dbReference type="SUPFAM" id="SSF160443">
    <property type="entry name" value="SMR domain-like"/>
    <property type="match status" value="1"/>
</dbReference>
<dbReference type="InterPro" id="IPR036063">
    <property type="entry name" value="Smr_dom_sf"/>
</dbReference>
<dbReference type="InterPro" id="IPR002885">
    <property type="entry name" value="PPR_rpt"/>
</dbReference>
<dbReference type="Pfam" id="PF01535">
    <property type="entry name" value="PPR"/>
    <property type="match status" value="1"/>
</dbReference>
<feature type="repeat" description="PPR" evidence="3">
    <location>
        <begin position="258"/>
        <end position="292"/>
    </location>
</feature>
<feature type="repeat" description="PPR" evidence="3">
    <location>
        <begin position="223"/>
        <end position="257"/>
    </location>
</feature>
<name>A0A2Z6M7B6_TRISU</name>
<dbReference type="AlphaFoldDB" id="A0A2Z6M7B6"/>
<proteinExistence type="inferred from homology"/>
<dbReference type="PANTHER" id="PTHR47447:SF15">
    <property type="entry name" value="OS02G0120000 PROTEIN"/>
    <property type="match status" value="1"/>
</dbReference>
<evidence type="ECO:0000256" key="3">
    <source>
        <dbReference type="PROSITE-ProRule" id="PRU00708"/>
    </source>
</evidence>
<accession>A0A2Z6M7B6</accession>
<dbReference type="Pfam" id="PF13812">
    <property type="entry name" value="PPR_3"/>
    <property type="match status" value="1"/>
</dbReference>
<dbReference type="EMBL" id="DF973178">
    <property type="protein sequence ID" value="GAU18053.1"/>
    <property type="molecule type" value="Genomic_DNA"/>
</dbReference>
<evidence type="ECO:0000256" key="2">
    <source>
        <dbReference type="ARBA" id="ARBA00022737"/>
    </source>
</evidence>
<comment type="similarity">
    <text evidence="1">Belongs to the PPR family. P subfamily.</text>
</comment>
<dbReference type="PROSITE" id="PS50828">
    <property type="entry name" value="SMR"/>
    <property type="match status" value="1"/>
</dbReference>
<dbReference type="Proteomes" id="UP000242715">
    <property type="component" value="Unassembled WGS sequence"/>
</dbReference>
<keyword evidence="2" id="KW-0677">Repeat</keyword>
<dbReference type="NCBIfam" id="TIGR00756">
    <property type="entry name" value="PPR"/>
    <property type="match status" value="2"/>
</dbReference>
<feature type="domain" description="Smr" evidence="4">
    <location>
        <begin position="360"/>
        <end position="450"/>
    </location>
</feature>
<organism evidence="5 6">
    <name type="scientific">Trifolium subterraneum</name>
    <name type="common">Subterranean clover</name>
    <dbReference type="NCBI Taxonomy" id="3900"/>
    <lineage>
        <taxon>Eukaryota</taxon>
        <taxon>Viridiplantae</taxon>
        <taxon>Streptophyta</taxon>
        <taxon>Embryophyta</taxon>
        <taxon>Tracheophyta</taxon>
        <taxon>Spermatophyta</taxon>
        <taxon>Magnoliopsida</taxon>
        <taxon>eudicotyledons</taxon>
        <taxon>Gunneridae</taxon>
        <taxon>Pentapetalae</taxon>
        <taxon>rosids</taxon>
        <taxon>fabids</taxon>
        <taxon>Fabales</taxon>
        <taxon>Fabaceae</taxon>
        <taxon>Papilionoideae</taxon>
        <taxon>50 kb inversion clade</taxon>
        <taxon>NPAAA clade</taxon>
        <taxon>Hologalegina</taxon>
        <taxon>IRL clade</taxon>
        <taxon>Trifolieae</taxon>
        <taxon>Trifolium</taxon>
    </lineage>
</organism>
<dbReference type="OrthoDB" id="1931748at2759"/>
<sequence>MTTFQLQIQQCPLLPQLQTQLVRNNAIRCTLTKQGQRFLTKLTTTTNNNTDTLIRKFVQSSPKSVLLSTLTHLLSPTPHHNNNNLSSLALPLYTRISESQWYTWNPTIIADLITLLHKLQLYTEYQTLISEAISKLNNRERELVQFYSKLLESHSKRASQTGFDSAYFSLNNLLHTSSSLYVKRRAYESMVSGLCAMDKPREAENLIQGFKDGDEKKIQIQPSGFEFKSILYGYGRLGLFHDLLRVVDQMEKNGFVIDTVCYNMVLSSFGIHGEYVEMVSWLRRMRNSGVPFSIRTYNSVLNSCPTVMRKVVELNDLALSIDELLNAGLEGGEAMVVKELLSCSVIFDEVMVWDSKEVKLDLHGFHLGSAYLVMLLWLEEMHKRLLNASNYEIPAEITVVCGVGKHSNVRGESPVKVLVKEMMMKMKGPLRIDRKNNGCFIAKGKTVKIWLCELRKPQFH</sequence>
<evidence type="ECO:0000259" key="4">
    <source>
        <dbReference type="PROSITE" id="PS50828"/>
    </source>
</evidence>
<reference evidence="6" key="1">
    <citation type="journal article" date="2017" name="Front. Plant Sci.">
        <title>Climate Clever Clovers: New Paradigm to Reduce the Environmental Footprint of Ruminants by Breeding Low Methanogenic Forages Utilizing Haplotype Variation.</title>
        <authorList>
            <person name="Kaur P."/>
            <person name="Appels R."/>
            <person name="Bayer P.E."/>
            <person name="Keeble-Gagnere G."/>
            <person name="Wang J."/>
            <person name="Hirakawa H."/>
            <person name="Shirasawa K."/>
            <person name="Vercoe P."/>
            <person name="Stefanova K."/>
            <person name="Durmic Z."/>
            <person name="Nichols P."/>
            <person name="Revell C."/>
            <person name="Isobe S.N."/>
            <person name="Edwards D."/>
            <person name="Erskine W."/>
        </authorList>
    </citation>
    <scope>NUCLEOTIDE SEQUENCE [LARGE SCALE GENOMIC DNA]</scope>
    <source>
        <strain evidence="6">cv. Daliak</strain>
    </source>
</reference>
<evidence type="ECO:0000313" key="6">
    <source>
        <dbReference type="Proteomes" id="UP000242715"/>
    </source>
</evidence>
<protein>
    <recommendedName>
        <fullName evidence="4">Smr domain-containing protein</fullName>
    </recommendedName>
</protein>
<evidence type="ECO:0000256" key="1">
    <source>
        <dbReference type="ARBA" id="ARBA00007626"/>
    </source>
</evidence>
<dbReference type="Gene3D" id="3.30.1370.110">
    <property type="match status" value="1"/>
</dbReference>
<dbReference type="PANTHER" id="PTHR47447">
    <property type="entry name" value="OS03G0856100 PROTEIN"/>
    <property type="match status" value="1"/>
</dbReference>
<dbReference type="SMART" id="SM00463">
    <property type="entry name" value="SMR"/>
    <property type="match status" value="1"/>
</dbReference>
<dbReference type="InterPro" id="IPR002625">
    <property type="entry name" value="Smr_dom"/>
</dbReference>
<dbReference type="InterPro" id="IPR011990">
    <property type="entry name" value="TPR-like_helical_dom_sf"/>
</dbReference>
<keyword evidence="6" id="KW-1185">Reference proteome</keyword>
<evidence type="ECO:0000313" key="5">
    <source>
        <dbReference type="EMBL" id="GAU18053.1"/>
    </source>
</evidence>
<dbReference type="Gene3D" id="1.25.40.10">
    <property type="entry name" value="Tetratricopeptide repeat domain"/>
    <property type="match status" value="1"/>
</dbReference>